<keyword evidence="2" id="KW-0489">Methyltransferase</keyword>
<dbReference type="Proteomes" id="UP000321750">
    <property type="component" value="Unassembled WGS sequence"/>
</dbReference>
<keyword evidence="2" id="KW-0808">Transferase</keyword>
<dbReference type="AlphaFoldDB" id="A0A512JGQ5"/>
<accession>A0A512JGQ5</accession>
<dbReference type="CDD" id="cd02440">
    <property type="entry name" value="AdoMet_MTases"/>
    <property type="match status" value="1"/>
</dbReference>
<feature type="compositionally biased region" description="Low complexity" evidence="1">
    <location>
        <begin position="9"/>
        <end position="20"/>
    </location>
</feature>
<dbReference type="InterPro" id="IPR029063">
    <property type="entry name" value="SAM-dependent_MTases_sf"/>
</dbReference>
<dbReference type="OrthoDB" id="9805585at2"/>
<gene>
    <name evidence="2" type="primary">pmtA</name>
    <name evidence="2" type="ORF">MGN01_09610</name>
</gene>
<organism evidence="2 3">
    <name type="scientific">Methylobacterium gnaphalii</name>
    <dbReference type="NCBI Taxonomy" id="1010610"/>
    <lineage>
        <taxon>Bacteria</taxon>
        <taxon>Pseudomonadati</taxon>
        <taxon>Pseudomonadota</taxon>
        <taxon>Alphaproteobacteria</taxon>
        <taxon>Hyphomicrobiales</taxon>
        <taxon>Methylobacteriaceae</taxon>
        <taxon>Methylobacterium</taxon>
    </lineage>
</organism>
<dbReference type="SUPFAM" id="SSF53335">
    <property type="entry name" value="S-adenosyl-L-methionine-dependent methyltransferases"/>
    <property type="match status" value="1"/>
</dbReference>
<evidence type="ECO:0000256" key="1">
    <source>
        <dbReference type="SAM" id="MobiDB-lite"/>
    </source>
</evidence>
<evidence type="ECO:0000313" key="2">
    <source>
        <dbReference type="EMBL" id="GEP09116.1"/>
    </source>
</evidence>
<keyword evidence="3" id="KW-1185">Reference proteome</keyword>
<evidence type="ECO:0000313" key="3">
    <source>
        <dbReference type="Proteomes" id="UP000321750"/>
    </source>
</evidence>
<sequence>MPPLRRPSAKAVAVSSSIKRSPAERREAFEDDARFLRSWFERPLVTGSVTPSGKMLARTMASYVDPRISGPVIELGPGTGPVTEALIRRGIEQERLILVEFNPAFCELLRGRFPRATVLQGDAYRIRDTLKGLVEMPCAATISSLPLFTKPMEQRMNLLQNAHDLMHPGAPFVQFTYAVVPPIPAKCEAGSYTASRSNKVWLNLPPARVWVYRRP</sequence>
<dbReference type="GO" id="GO:0008168">
    <property type="term" value="F:methyltransferase activity"/>
    <property type="evidence" value="ECO:0007669"/>
    <property type="project" value="UniProtKB-KW"/>
</dbReference>
<dbReference type="RefSeq" id="WP_147045448.1">
    <property type="nucleotide sequence ID" value="NZ_BJZV01000004.1"/>
</dbReference>
<dbReference type="EMBL" id="BJZV01000004">
    <property type="protein sequence ID" value="GEP09116.1"/>
    <property type="molecule type" value="Genomic_DNA"/>
</dbReference>
<comment type="caution">
    <text evidence="2">The sequence shown here is derived from an EMBL/GenBank/DDBJ whole genome shotgun (WGS) entry which is preliminary data.</text>
</comment>
<proteinExistence type="predicted"/>
<feature type="region of interest" description="Disordered" evidence="1">
    <location>
        <begin position="1"/>
        <end position="25"/>
    </location>
</feature>
<reference evidence="2 3" key="1">
    <citation type="submission" date="2019-07" db="EMBL/GenBank/DDBJ databases">
        <title>Whole genome shotgun sequence of Methylobacterium gnaphalii NBRC 107716.</title>
        <authorList>
            <person name="Hosoyama A."/>
            <person name="Uohara A."/>
            <person name="Ohji S."/>
            <person name="Ichikawa N."/>
        </authorList>
    </citation>
    <scope>NUCLEOTIDE SEQUENCE [LARGE SCALE GENOMIC DNA]</scope>
    <source>
        <strain evidence="2 3">NBRC 107716</strain>
    </source>
</reference>
<dbReference type="Gene3D" id="3.40.50.150">
    <property type="entry name" value="Vaccinia Virus protein VP39"/>
    <property type="match status" value="1"/>
</dbReference>
<name>A0A512JGQ5_9HYPH</name>
<protein>
    <submittedName>
        <fullName evidence="2">Methyltransferase</fullName>
    </submittedName>
</protein>
<dbReference type="GO" id="GO:0032259">
    <property type="term" value="P:methylation"/>
    <property type="evidence" value="ECO:0007669"/>
    <property type="project" value="UniProtKB-KW"/>
</dbReference>